<dbReference type="Pfam" id="PF07645">
    <property type="entry name" value="EGF_CA"/>
    <property type="match status" value="8"/>
</dbReference>
<evidence type="ECO:0000256" key="4">
    <source>
        <dbReference type="ARBA" id="ARBA00022729"/>
    </source>
</evidence>
<keyword evidence="7" id="KW-0325">Glycoprotein</keyword>
<feature type="domain" description="EGF-like" evidence="9">
    <location>
        <begin position="551"/>
        <end position="593"/>
    </location>
</feature>
<dbReference type="PANTHER" id="PTHR24039">
    <property type="entry name" value="FIBRILLIN-RELATED"/>
    <property type="match status" value="1"/>
</dbReference>
<evidence type="ECO:0000256" key="7">
    <source>
        <dbReference type="ARBA" id="ARBA00023180"/>
    </source>
</evidence>
<dbReference type="PROSITE" id="PS00010">
    <property type="entry name" value="ASX_HYDROXYL"/>
    <property type="match status" value="5"/>
</dbReference>
<evidence type="ECO:0000256" key="5">
    <source>
        <dbReference type="ARBA" id="ARBA00022737"/>
    </source>
</evidence>
<comment type="caution">
    <text evidence="8">Lacks conserved residue(s) required for the propagation of feature annotation.</text>
</comment>
<feature type="domain" description="EGF-like" evidence="9">
    <location>
        <begin position="425"/>
        <end position="465"/>
    </location>
</feature>
<dbReference type="InterPro" id="IPR000742">
    <property type="entry name" value="EGF"/>
</dbReference>
<feature type="non-terminal residue" evidence="10">
    <location>
        <position position="1"/>
    </location>
</feature>
<feature type="non-terminal residue" evidence="10">
    <location>
        <position position="700"/>
    </location>
</feature>
<dbReference type="Pfam" id="PF12662">
    <property type="entry name" value="cEGF"/>
    <property type="match status" value="2"/>
</dbReference>
<dbReference type="FunFam" id="2.10.25.10:FF:000038">
    <property type="entry name" value="Fibrillin 2"/>
    <property type="match status" value="1"/>
</dbReference>
<dbReference type="STRING" id="299467.A0A443S3V0"/>
<evidence type="ECO:0000256" key="3">
    <source>
        <dbReference type="ARBA" id="ARBA00022536"/>
    </source>
</evidence>
<feature type="disulfide bond" evidence="8">
    <location>
        <begin position="598"/>
        <end position="608"/>
    </location>
</feature>
<feature type="domain" description="EGF-like" evidence="9">
    <location>
        <begin position="340"/>
        <end position="377"/>
    </location>
</feature>
<dbReference type="Proteomes" id="UP000288716">
    <property type="component" value="Unassembled WGS sequence"/>
</dbReference>
<keyword evidence="4" id="KW-0732">Signal</keyword>
<dbReference type="FunFam" id="2.10.25.10:FF:000014">
    <property type="entry name" value="Latent-transforming growth factor beta-binding protein 3"/>
    <property type="match status" value="1"/>
</dbReference>
<keyword evidence="11" id="KW-1185">Reference proteome</keyword>
<keyword evidence="3 8" id="KW-0245">EGF-like domain</keyword>
<dbReference type="EMBL" id="NCKV01009645">
    <property type="protein sequence ID" value="RWS22154.1"/>
    <property type="molecule type" value="Genomic_DNA"/>
</dbReference>
<dbReference type="PROSITE" id="PS01186">
    <property type="entry name" value="EGF_2"/>
    <property type="match status" value="4"/>
</dbReference>
<dbReference type="SMART" id="SM00181">
    <property type="entry name" value="EGF"/>
    <property type="match status" value="12"/>
</dbReference>
<reference evidence="10 11" key="1">
    <citation type="journal article" date="2018" name="Gigascience">
        <title>Genomes of trombidid mites reveal novel predicted allergens and laterally-transferred genes associated with secondary metabolism.</title>
        <authorList>
            <person name="Dong X."/>
            <person name="Chaisiri K."/>
            <person name="Xia D."/>
            <person name="Armstrong S.D."/>
            <person name="Fang Y."/>
            <person name="Donnelly M.J."/>
            <person name="Kadowaki T."/>
            <person name="McGarry J.W."/>
            <person name="Darby A.C."/>
            <person name="Makepeace B.L."/>
        </authorList>
    </citation>
    <scope>NUCLEOTIDE SEQUENCE [LARGE SCALE GENOMIC DNA]</scope>
    <source>
        <strain evidence="10">UoL-UT</strain>
    </source>
</reference>
<dbReference type="SUPFAM" id="SSF57196">
    <property type="entry name" value="EGF/Laminin"/>
    <property type="match status" value="3"/>
</dbReference>
<keyword evidence="2" id="KW-0964">Secreted</keyword>
<dbReference type="FunFam" id="2.10.25.10:FF:000240">
    <property type="entry name" value="Vitamin K-dependent protein S"/>
    <property type="match status" value="2"/>
</dbReference>
<evidence type="ECO:0000313" key="10">
    <source>
        <dbReference type="EMBL" id="RWS22154.1"/>
    </source>
</evidence>
<organism evidence="10 11">
    <name type="scientific">Leptotrombidium deliense</name>
    <dbReference type="NCBI Taxonomy" id="299467"/>
    <lineage>
        <taxon>Eukaryota</taxon>
        <taxon>Metazoa</taxon>
        <taxon>Ecdysozoa</taxon>
        <taxon>Arthropoda</taxon>
        <taxon>Chelicerata</taxon>
        <taxon>Arachnida</taxon>
        <taxon>Acari</taxon>
        <taxon>Acariformes</taxon>
        <taxon>Trombidiformes</taxon>
        <taxon>Prostigmata</taxon>
        <taxon>Anystina</taxon>
        <taxon>Parasitengona</taxon>
        <taxon>Trombiculoidea</taxon>
        <taxon>Trombiculidae</taxon>
        <taxon>Leptotrombidium</taxon>
    </lineage>
</organism>
<dbReference type="InterPro" id="IPR018097">
    <property type="entry name" value="EGF_Ca-bd_CS"/>
</dbReference>
<dbReference type="InterPro" id="IPR049883">
    <property type="entry name" value="NOTCH1_EGF-like"/>
</dbReference>
<keyword evidence="6 8" id="KW-1015">Disulfide bond</keyword>
<feature type="domain" description="EGF-like" evidence="9">
    <location>
        <begin position="294"/>
        <end position="339"/>
    </location>
</feature>
<dbReference type="InterPro" id="IPR009030">
    <property type="entry name" value="Growth_fac_rcpt_cys_sf"/>
</dbReference>
<dbReference type="InterPro" id="IPR001881">
    <property type="entry name" value="EGF-like_Ca-bd_dom"/>
</dbReference>
<dbReference type="SUPFAM" id="SSF57184">
    <property type="entry name" value="Growth factor receptor domain"/>
    <property type="match status" value="4"/>
</dbReference>
<dbReference type="InterPro" id="IPR000152">
    <property type="entry name" value="EGF-type_Asp/Asn_hydroxyl_site"/>
</dbReference>
<dbReference type="PROSITE" id="PS01187">
    <property type="entry name" value="EGF_CA"/>
    <property type="match status" value="6"/>
</dbReference>
<dbReference type="Gene3D" id="2.10.25.10">
    <property type="entry name" value="Laminin"/>
    <property type="match status" value="13"/>
</dbReference>
<dbReference type="GO" id="GO:0005509">
    <property type="term" value="F:calcium ion binding"/>
    <property type="evidence" value="ECO:0007669"/>
    <property type="project" value="InterPro"/>
</dbReference>
<gene>
    <name evidence="10" type="ORF">B4U80_01648</name>
</gene>
<evidence type="ECO:0000313" key="11">
    <source>
        <dbReference type="Proteomes" id="UP000288716"/>
    </source>
</evidence>
<comment type="caution">
    <text evidence="10">The sequence shown here is derived from an EMBL/GenBank/DDBJ whole genome shotgun (WGS) entry which is preliminary data.</text>
</comment>
<dbReference type="AlphaFoldDB" id="A0A443S3V0"/>
<evidence type="ECO:0000256" key="1">
    <source>
        <dbReference type="ARBA" id="ARBA00004613"/>
    </source>
</evidence>
<dbReference type="PANTHER" id="PTHR24039:SF48">
    <property type="entry name" value="FIBRILLIN-2 ISOFORM X1-RELATED"/>
    <property type="match status" value="1"/>
</dbReference>
<feature type="domain" description="EGF-like" evidence="9">
    <location>
        <begin position="594"/>
        <end position="633"/>
    </location>
</feature>
<evidence type="ECO:0000256" key="2">
    <source>
        <dbReference type="ARBA" id="ARBA00022525"/>
    </source>
</evidence>
<dbReference type="CDD" id="cd00054">
    <property type="entry name" value="EGF_CA"/>
    <property type="match status" value="3"/>
</dbReference>
<name>A0A443S3V0_9ACAR</name>
<dbReference type="SMART" id="SM00179">
    <property type="entry name" value="EGF_CA"/>
    <property type="match status" value="13"/>
</dbReference>
<dbReference type="GO" id="GO:0005576">
    <property type="term" value="C:extracellular region"/>
    <property type="evidence" value="ECO:0007669"/>
    <property type="project" value="UniProtKB-SubCell"/>
</dbReference>
<dbReference type="VEuPathDB" id="VectorBase:LDEU009886"/>
<dbReference type="OrthoDB" id="6486105at2759"/>
<proteinExistence type="predicted"/>
<sequence>NSSHFHSSGSNFSSSSGYNESFSYEEWNRTQTKHYGSNCSLGYTWNTSTNACEDVDECSLPEEKCAIGSKCKNTPGSFQCERHKCDLGFKLNDAGECTLSECKEGYIFSPVWNECKDINECLTDAHKCSFKCVNTLGSYNCVCKEGEKLNEDNRTCVADPCLSNPCDEFEDCINKNGTHSCESKTDAPDPVDTQPCGPGMLEDEKGNCVKGDPCKTPGICEHKCRFLGPGQHVCECPMGFDLNLTDNKSCVDIDECSKGITHCPDVCTNTIGSFKCECEEGMKPSESNANDCVDIDECEKPELNNCTARSKCMNLTPGFKCNCLPGFRRLGHDHFSQCLDINECDGDPCTGPKQLCENTPGSFKCNCESGYEMDDESNDCMDMDECTKLAERLKRPMTCHNTEGSYYLRCPHGFRPNNVTLTCDDKNECEASPCGEGSRCVNTIGSYKCECTPGFQLNIETKTCEDVNECEFSETKSLCKHGCENLVGAFRCVCPEEGYLLMPDNVTCADFNECEMGLNDCAEICVNTVGSYRCECNIGFTLLDDKMNCRDINECEDLPDSCVAPATCRNTIGSFVCSCPHGFTLNENNFTCNDVNECLLNETCSNACINTYGSHVCLCPNGYKLKADRKSCKDIDECEDESSCNKYTENCINKDGGYSCSPKCPAGYKPTNTSIECEDIDECNEGLSKCNPGDTCENLE</sequence>
<evidence type="ECO:0000256" key="6">
    <source>
        <dbReference type="ARBA" id="ARBA00023157"/>
    </source>
</evidence>
<accession>A0A443S3V0</accession>
<protein>
    <submittedName>
        <fullName evidence="10">Fibrillin-1-like protein</fullName>
    </submittedName>
</protein>
<evidence type="ECO:0000256" key="8">
    <source>
        <dbReference type="PROSITE-ProRule" id="PRU00076"/>
    </source>
</evidence>
<keyword evidence="5" id="KW-0677">Repeat</keyword>
<dbReference type="InterPro" id="IPR026823">
    <property type="entry name" value="cEGF"/>
</dbReference>
<comment type="subcellular location">
    <subcellularLocation>
        <location evidence="1">Secreted</location>
    </subcellularLocation>
</comment>
<dbReference type="PROSITE" id="PS50026">
    <property type="entry name" value="EGF_3"/>
    <property type="match status" value="6"/>
</dbReference>
<feature type="domain" description="EGF-like" evidence="9">
    <location>
        <begin position="510"/>
        <end position="550"/>
    </location>
</feature>
<evidence type="ECO:0000259" key="9">
    <source>
        <dbReference type="PROSITE" id="PS50026"/>
    </source>
</evidence>
<dbReference type="FunFam" id="2.10.25.10:FF:000005">
    <property type="entry name" value="Fibrillin 2"/>
    <property type="match status" value="2"/>
</dbReference>